<accession>A0A9K3LWT5</accession>
<keyword evidence="2" id="KW-1185">Reference proteome</keyword>
<dbReference type="EMBL" id="JAGRRH010000005">
    <property type="protein sequence ID" value="KAG7369752.1"/>
    <property type="molecule type" value="Genomic_DNA"/>
</dbReference>
<proteinExistence type="predicted"/>
<reference evidence="1" key="1">
    <citation type="journal article" date="2021" name="Sci. Rep.">
        <title>Diploid genomic architecture of Nitzschia inconspicua, an elite biomass production diatom.</title>
        <authorList>
            <person name="Oliver A."/>
            <person name="Podell S."/>
            <person name="Pinowska A."/>
            <person name="Traller J.C."/>
            <person name="Smith S.R."/>
            <person name="McClure R."/>
            <person name="Beliaev A."/>
            <person name="Bohutskyi P."/>
            <person name="Hill E.A."/>
            <person name="Rabines A."/>
            <person name="Zheng H."/>
            <person name="Allen L.Z."/>
            <person name="Kuo A."/>
            <person name="Grigoriev I.V."/>
            <person name="Allen A.E."/>
            <person name="Hazlebeck D."/>
            <person name="Allen E.E."/>
        </authorList>
    </citation>
    <scope>NUCLEOTIDE SEQUENCE</scope>
    <source>
        <strain evidence="1">Hildebrandi</strain>
    </source>
</reference>
<comment type="caution">
    <text evidence="1">The sequence shown here is derived from an EMBL/GenBank/DDBJ whole genome shotgun (WGS) entry which is preliminary data.</text>
</comment>
<reference evidence="1" key="2">
    <citation type="submission" date="2021-04" db="EMBL/GenBank/DDBJ databases">
        <authorList>
            <person name="Podell S."/>
        </authorList>
    </citation>
    <scope>NUCLEOTIDE SEQUENCE</scope>
    <source>
        <strain evidence="1">Hildebrandi</strain>
    </source>
</reference>
<dbReference type="Proteomes" id="UP000693970">
    <property type="component" value="Unassembled WGS sequence"/>
</dbReference>
<dbReference type="PANTHER" id="PTHR24121">
    <property type="entry name" value="NO MECHANORECEPTOR POTENTIAL C, ISOFORM D-RELATED"/>
    <property type="match status" value="1"/>
</dbReference>
<protein>
    <submittedName>
        <fullName evidence="1">Ankyrin repeat domain protein</fullName>
    </submittedName>
</protein>
<dbReference type="OrthoDB" id="48155at2759"/>
<dbReference type="AlphaFoldDB" id="A0A9K3LWT5"/>
<dbReference type="PANTHER" id="PTHR24121:SF23">
    <property type="entry name" value="NO MECHANORECEPTOR POTENTIAL C, ISOFORM H"/>
    <property type="match status" value="1"/>
</dbReference>
<evidence type="ECO:0000313" key="1">
    <source>
        <dbReference type="EMBL" id="KAG7369752.1"/>
    </source>
</evidence>
<gene>
    <name evidence="1" type="ORF">IV203_027498</name>
</gene>
<evidence type="ECO:0000313" key="2">
    <source>
        <dbReference type="Proteomes" id="UP000693970"/>
    </source>
</evidence>
<name>A0A9K3LWT5_9STRA</name>
<sequence length="579" mass="64766">MLRNLYNPEESELLKLCKSGSWESVSSRTRTHPSEAQVTDAARQGHGTTALSIAIRSNASLLLVQEILQADTSQIAVTHSFRGTILHEAFRYRVNDDILEYLIHEAIRFENGKKSASSDLSTSKVTNLFDKKDELGRTPLHYMVGKTIQSFGVVAPADHRLILQEILDQNPKAASTMDADGNTPIIMLLVVPRFGHDSIGRGCEKEIFSIIKLMLESCPEAVKAVRHLPRPWHFRTNHFTVVENDLLHGEGLPTPLSCALLHHRSLRTVQLLISVSREMGINACTTIVTHHQEAALHVAATMNSSHDIIQSLVEESPAMACVPDAKGLLPMDWIWIRHVIEWCSFTAAAHSDVNASRRRYVSSNFSKWHEQVSNQYLLVDESLEKTSPCSAVRESIRCLRIDFIQRITKVLSAMAKSPNEVSRNGSMTDEDTVTKRGYSSLPLVHLACAVNCPLALVALLCESYPEQLRTRETVSGRLPLHMAVSRSGYLRQIPVGAMGSLGETWLKEDSSTHWILSRHPTACRIADSRNQLPLHISIDLVKSEKNAPPEHHQRVYTQGHRNIIWTKEVVALLEQYPEG</sequence>
<dbReference type="SMART" id="SM00248">
    <property type="entry name" value="ANK"/>
    <property type="match status" value="5"/>
</dbReference>
<organism evidence="1 2">
    <name type="scientific">Nitzschia inconspicua</name>
    <dbReference type="NCBI Taxonomy" id="303405"/>
    <lineage>
        <taxon>Eukaryota</taxon>
        <taxon>Sar</taxon>
        <taxon>Stramenopiles</taxon>
        <taxon>Ochrophyta</taxon>
        <taxon>Bacillariophyta</taxon>
        <taxon>Bacillariophyceae</taxon>
        <taxon>Bacillariophycidae</taxon>
        <taxon>Bacillariales</taxon>
        <taxon>Bacillariaceae</taxon>
        <taxon>Nitzschia</taxon>
    </lineage>
</organism>
<dbReference type="InterPro" id="IPR002110">
    <property type="entry name" value="Ankyrin_rpt"/>
</dbReference>